<keyword evidence="1" id="KW-0808">Transferase</keyword>
<dbReference type="AlphaFoldDB" id="A0A9P9X1J1"/>
<dbReference type="CDD" id="cd04301">
    <property type="entry name" value="NAT_SF"/>
    <property type="match status" value="1"/>
</dbReference>
<protein>
    <submittedName>
        <fullName evidence="4">Acetyltransferase</fullName>
    </submittedName>
</protein>
<dbReference type="Gene3D" id="3.40.630.30">
    <property type="match status" value="1"/>
</dbReference>
<dbReference type="PANTHER" id="PTHR10908:SF0">
    <property type="entry name" value="SEROTONIN N-ACETYLTRANSFERASE"/>
    <property type="match status" value="1"/>
</dbReference>
<gene>
    <name evidence="4" type="ORF">CABS02_14303</name>
</gene>
<evidence type="ECO:0000256" key="2">
    <source>
        <dbReference type="ARBA" id="ARBA00023315"/>
    </source>
</evidence>
<evidence type="ECO:0000256" key="1">
    <source>
        <dbReference type="ARBA" id="ARBA00022679"/>
    </source>
</evidence>
<sequence length="244" mass="27319">MDLYIRPLSVNDLDRCVAVEAAAFPPAEAATREKASCFPYRPSLGQGRACKEGHRTYLIRLCIQIEYRLTVCPELCLGLFVRKGKSSPESVIRQGITPVYSPSETSSRDELIAHTISTKSISSVVTDEDMAVPSAWKINPTATYDVGHRPEGRTITLHSLAVAPHFQKSGYGKTLMAYYIEHMMQTAQAERISILTYDRLVSYYEKLGFTHYGKSQSEYAGVAWHDLVWSLEGNHTSFLLTFSI</sequence>
<dbReference type="OrthoDB" id="30840at2759"/>
<dbReference type="PANTHER" id="PTHR10908">
    <property type="entry name" value="SEROTONIN N-ACETYLTRANSFERASE"/>
    <property type="match status" value="1"/>
</dbReference>
<organism evidence="4 5">
    <name type="scientific">Colletotrichum abscissum</name>
    <dbReference type="NCBI Taxonomy" id="1671311"/>
    <lineage>
        <taxon>Eukaryota</taxon>
        <taxon>Fungi</taxon>
        <taxon>Dikarya</taxon>
        <taxon>Ascomycota</taxon>
        <taxon>Pezizomycotina</taxon>
        <taxon>Sordariomycetes</taxon>
        <taxon>Hypocreomycetidae</taxon>
        <taxon>Glomerellales</taxon>
        <taxon>Glomerellaceae</taxon>
        <taxon>Colletotrichum</taxon>
        <taxon>Colletotrichum acutatum species complex</taxon>
    </lineage>
</organism>
<reference evidence="4" key="1">
    <citation type="submission" date="2019-01" db="EMBL/GenBank/DDBJ databases">
        <title>Colletotrichum abscissum LGMF1257.</title>
        <authorList>
            <person name="Baroncelli R."/>
        </authorList>
    </citation>
    <scope>NUCLEOTIDE SEQUENCE</scope>
    <source>
        <strain evidence="4">Ca142</strain>
    </source>
</reference>
<evidence type="ECO:0000313" key="5">
    <source>
        <dbReference type="Proteomes" id="UP001056436"/>
    </source>
</evidence>
<dbReference type="PROSITE" id="PS51186">
    <property type="entry name" value="GNAT"/>
    <property type="match status" value="1"/>
</dbReference>
<proteinExistence type="predicted"/>
<dbReference type="Proteomes" id="UP001056436">
    <property type="component" value="Unassembled WGS sequence"/>
</dbReference>
<dbReference type="InterPro" id="IPR016181">
    <property type="entry name" value="Acyl_CoA_acyltransferase"/>
</dbReference>
<dbReference type="EMBL" id="SDAQ01000193">
    <property type="protein sequence ID" value="KAI3531034.1"/>
    <property type="molecule type" value="Genomic_DNA"/>
</dbReference>
<dbReference type="SUPFAM" id="SSF55729">
    <property type="entry name" value="Acyl-CoA N-acyltransferases (Nat)"/>
    <property type="match status" value="1"/>
</dbReference>
<evidence type="ECO:0000259" key="3">
    <source>
        <dbReference type="PROSITE" id="PS51186"/>
    </source>
</evidence>
<accession>A0A9P9X1J1</accession>
<comment type="caution">
    <text evidence="4">The sequence shown here is derived from an EMBL/GenBank/DDBJ whole genome shotgun (WGS) entry which is preliminary data.</text>
</comment>
<dbReference type="GO" id="GO:0004059">
    <property type="term" value="F:aralkylamine N-acetyltransferase activity"/>
    <property type="evidence" value="ECO:0007669"/>
    <property type="project" value="TreeGrafter"/>
</dbReference>
<name>A0A9P9X1J1_9PEZI</name>
<dbReference type="InterPro" id="IPR051635">
    <property type="entry name" value="SNAT-like"/>
</dbReference>
<keyword evidence="2" id="KW-0012">Acyltransferase</keyword>
<feature type="domain" description="N-acetyltransferase" evidence="3">
    <location>
        <begin position="79"/>
        <end position="234"/>
    </location>
</feature>
<dbReference type="InterPro" id="IPR000182">
    <property type="entry name" value="GNAT_dom"/>
</dbReference>
<dbReference type="GO" id="GO:0005737">
    <property type="term" value="C:cytoplasm"/>
    <property type="evidence" value="ECO:0007669"/>
    <property type="project" value="TreeGrafter"/>
</dbReference>
<evidence type="ECO:0000313" key="4">
    <source>
        <dbReference type="EMBL" id="KAI3531034.1"/>
    </source>
</evidence>
<keyword evidence="5" id="KW-1185">Reference proteome</keyword>
<dbReference type="Pfam" id="PF13673">
    <property type="entry name" value="Acetyltransf_10"/>
    <property type="match status" value="1"/>
</dbReference>